<protein>
    <recommendedName>
        <fullName evidence="2">DUF883 domain-containing protein</fullName>
    </recommendedName>
</protein>
<proteinExistence type="predicted"/>
<feature type="domain" description="DUF883" evidence="2">
    <location>
        <begin position="106"/>
        <end position="135"/>
    </location>
</feature>
<sequence>METTNLSTGNGSDKISSTASTTGTAAKGMYNEAKGSAQRMGATLRSELSSLKNDLDALMTRAPSLSDDELSQAHTQLMSKFSSMRYAAKGLASEANRQLNRGMETTTEYVKDKPMQSLAVAAGTGLLLGLLFKRR</sequence>
<dbReference type="EMBL" id="JWJG01000028">
    <property type="protein sequence ID" value="KIF81367.1"/>
    <property type="molecule type" value="Genomic_DNA"/>
</dbReference>
<feature type="compositionally biased region" description="Low complexity" evidence="1">
    <location>
        <begin position="16"/>
        <end position="26"/>
    </location>
</feature>
<dbReference type="OrthoDB" id="9181874at2"/>
<dbReference type="RefSeq" id="WP_040040194.1">
    <property type="nucleotide sequence ID" value="NZ_JWJG01000028.1"/>
</dbReference>
<dbReference type="InterPro" id="IPR043605">
    <property type="entry name" value="DUF883_C"/>
</dbReference>
<evidence type="ECO:0000256" key="1">
    <source>
        <dbReference type="SAM" id="MobiDB-lite"/>
    </source>
</evidence>
<evidence type="ECO:0000259" key="2">
    <source>
        <dbReference type="Pfam" id="PF19029"/>
    </source>
</evidence>
<dbReference type="Pfam" id="PF19029">
    <property type="entry name" value="DUF883_C"/>
    <property type="match status" value="1"/>
</dbReference>
<dbReference type="GO" id="GO:0043022">
    <property type="term" value="F:ribosome binding"/>
    <property type="evidence" value="ECO:0007669"/>
    <property type="project" value="InterPro"/>
</dbReference>
<name>A0A0C1YLL0_9BURK</name>
<dbReference type="STRING" id="709839.TSA66_11945"/>
<dbReference type="InterPro" id="IPR010279">
    <property type="entry name" value="YqjD/ElaB"/>
</dbReference>
<dbReference type="PANTHER" id="PTHR35893:SF3">
    <property type="entry name" value="INNER MEMBRANE PROTEIN"/>
    <property type="match status" value="1"/>
</dbReference>
<reference evidence="3 4" key="1">
    <citation type="submission" date="2014-12" db="EMBL/GenBank/DDBJ databases">
        <title>Denitrispirillum autotrophicum gen. nov., sp. nov., Denitrifying, Facultatively Autotrophic Bacteria Isolated from Rice Paddy Soil.</title>
        <authorList>
            <person name="Ishii S."/>
            <person name="Ashida N."/>
            <person name="Ohno H."/>
            <person name="Otsuka S."/>
            <person name="Yokota A."/>
            <person name="Senoo K."/>
        </authorList>
    </citation>
    <scope>NUCLEOTIDE SEQUENCE [LARGE SCALE GENOMIC DNA]</scope>
    <source>
        <strain evidence="3 4">TSA66</strain>
    </source>
</reference>
<feature type="compositionally biased region" description="Polar residues" evidence="1">
    <location>
        <begin position="1"/>
        <end position="15"/>
    </location>
</feature>
<keyword evidence="4" id="KW-1185">Reference proteome</keyword>
<evidence type="ECO:0000313" key="4">
    <source>
        <dbReference type="Proteomes" id="UP000031572"/>
    </source>
</evidence>
<feature type="region of interest" description="Disordered" evidence="1">
    <location>
        <begin position="1"/>
        <end position="38"/>
    </location>
</feature>
<dbReference type="Proteomes" id="UP000031572">
    <property type="component" value="Unassembled WGS sequence"/>
</dbReference>
<accession>A0A0C1YLL0</accession>
<gene>
    <name evidence="3" type="ORF">TSA66_11945</name>
</gene>
<comment type="caution">
    <text evidence="3">The sequence shown here is derived from an EMBL/GenBank/DDBJ whole genome shotgun (WGS) entry which is preliminary data.</text>
</comment>
<evidence type="ECO:0000313" key="3">
    <source>
        <dbReference type="EMBL" id="KIF81367.1"/>
    </source>
</evidence>
<dbReference type="AlphaFoldDB" id="A0A0C1YLL0"/>
<dbReference type="PANTHER" id="PTHR35893">
    <property type="entry name" value="INNER MEMBRANE PROTEIN-RELATED"/>
    <property type="match status" value="1"/>
</dbReference>
<organism evidence="3 4">
    <name type="scientific">Noviherbaspirillum autotrophicum</name>
    <dbReference type="NCBI Taxonomy" id="709839"/>
    <lineage>
        <taxon>Bacteria</taxon>
        <taxon>Pseudomonadati</taxon>
        <taxon>Pseudomonadota</taxon>
        <taxon>Betaproteobacteria</taxon>
        <taxon>Burkholderiales</taxon>
        <taxon>Oxalobacteraceae</taxon>
        <taxon>Noviherbaspirillum</taxon>
    </lineage>
</organism>